<protein>
    <recommendedName>
        <fullName evidence="2">Retrovirus-related Pol polyprotein from transposon TNT 1-94-like beta-barrel domain-containing protein</fullName>
    </recommendedName>
</protein>
<reference evidence="3" key="1">
    <citation type="submission" date="2021-03" db="EMBL/GenBank/DDBJ databases">
        <title>Draft genome sequence of rust myrtle Austropuccinia psidii MF-1, a brazilian biotype.</title>
        <authorList>
            <person name="Quecine M.C."/>
            <person name="Pachon D.M.R."/>
            <person name="Bonatelli M.L."/>
            <person name="Correr F.H."/>
            <person name="Franceschini L.M."/>
            <person name="Leite T.F."/>
            <person name="Margarido G.R.A."/>
            <person name="Almeida C.A."/>
            <person name="Ferrarezi J.A."/>
            <person name="Labate C.A."/>
        </authorList>
    </citation>
    <scope>NUCLEOTIDE SEQUENCE</scope>
    <source>
        <strain evidence="3">MF-1</strain>
    </source>
</reference>
<comment type="caution">
    <text evidence="3">The sequence shown here is derived from an EMBL/GenBank/DDBJ whole genome shotgun (WGS) entry which is preliminary data.</text>
</comment>
<dbReference type="AlphaFoldDB" id="A0A9Q3BZT5"/>
<keyword evidence="4" id="KW-1185">Reference proteome</keyword>
<dbReference type="EMBL" id="AVOT02003761">
    <property type="protein sequence ID" value="MBW0474517.1"/>
    <property type="molecule type" value="Genomic_DNA"/>
</dbReference>
<feature type="domain" description="Retrovirus-related Pol polyprotein from transposon TNT 1-94-like beta-barrel" evidence="2">
    <location>
        <begin position="95"/>
        <end position="165"/>
    </location>
</feature>
<dbReference type="Pfam" id="PF22936">
    <property type="entry name" value="Pol_BBD"/>
    <property type="match status" value="1"/>
</dbReference>
<feature type="region of interest" description="Disordered" evidence="1">
    <location>
        <begin position="34"/>
        <end position="59"/>
    </location>
</feature>
<accession>A0A9Q3BZT5</accession>
<evidence type="ECO:0000259" key="2">
    <source>
        <dbReference type="Pfam" id="PF22936"/>
    </source>
</evidence>
<feature type="compositionally biased region" description="Basic and acidic residues" evidence="1">
    <location>
        <begin position="36"/>
        <end position="46"/>
    </location>
</feature>
<sequence>MHIIQRAKKFLGMEYTNPLTKHSPESCRELIGTGETNKKFKNEGPHKQGKKKENHTSNNQFNFQEEDSLLDESPVIKYSKAFLIDCNTSSDSPYLNLAASSHMAGDSKEFINYKPKVLFVGTVDGSCDHSLGSGNVVFTSNGSKFLLKFINVPNLKETLISMGKL</sequence>
<evidence type="ECO:0000256" key="1">
    <source>
        <dbReference type="SAM" id="MobiDB-lite"/>
    </source>
</evidence>
<gene>
    <name evidence="3" type="ORF">O181_014232</name>
</gene>
<organism evidence="3 4">
    <name type="scientific">Austropuccinia psidii MF-1</name>
    <dbReference type="NCBI Taxonomy" id="1389203"/>
    <lineage>
        <taxon>Eukaryota</taxon>
        <taxon>Fungi</taxon>
        <taxon>Dikarya</taxon>
        <taxon>Basidiomycota</taxon>
        <taxon>Pucciniomycotina</taxon>
        <taxon>Pucciniomycetes</taxon>
        <taxon>Pucciniales</taxon>
        <taxon>Sphaerophragmiaceae</taxon>
        <taxon>Austropuccinia</taxon>
    </lineage>
</organism>
<name>A0A9Q3BZT5_9BASI</name>
<proteinExistence type="predicted"/>
<evidence type="ECO:0000313" key="3">
    <source>
        <dbReference type="EMBL" id="MBW0474517.1"/>
    </source>
</evidence>
<evidence type="ECO:0000313" key="4">
    <source>
        <dbReference type="Proteomes" id="UP000765509"/>
    </source>
</evidence>
<dbReference type="InterPro" id="IPR054722">
    <property type="entry name" value="PolX-like_BBD"/>
</dbReference>
<dbReference type="OrthoDB" id="2504515at2759"/>
<dbReference type="Proteomes" id="UP000765509">
    <property type="component" value="Unassembled WGS sequence"/>
</dbReference>